<dbReference type="PANTHER" id="PTHR30290">
    <property type="entry name" value="PERIPLASMIC BINDING COMPONENT OF ABC TRANSPORTER"/>
    <property type="match status" value="1"/>
</dbReference>
<keyword evidence="4" id="KW-0472">Membrane</keyword>
<dbReference type="InterPro" id="IPR030678">
    <property type="entry name" value="Peptide/Ni-bd"/>
</dbReference>
<dbReference type="AlphaFoldDB" id="A0A1J5IWZ9"/>
<evidence type="ECO:0000313" key="6">
    <source>
        <dbReference type="EMBL" id="OIP95776.1"/>
    </source>
</evidence>
<dbReference type="Proteomes" id="UP000183245">
    <property type="component" value="Unassembled WGS sequence"/>
</dbReference>
<dbReference type="Gene3D" id="3.10.105.10">
    <property type="entry name" value="Dipeptide-binding Protein, Domain 3"/>
    <property type="match status" value="1"/>
</dbReference>
<name>A0A1J5IWZ9_9BACT</name>
<dbReference type="Pfam" id="PF00496">
    <property type="entry name" value="SBP_bac_5"/>
    <property type="match status" value="1"/>
</dbReference>
<evidence type="ECO:0000256" key="4">
    <source>
        <dbReference type="SAM" id="Phobius"/>
    </source>
</evidence>
<evidence type="ECO:0000256" key="1">
    <source>
        <dbReference type="ARBA" id="ARBA00005695"/>
    </source>
</evidence>
<keyword evidence="4" id="KW-0812">Transmembrane</keyword>
<feature type="transmembrane region" description="Helical" evidence="4">
    <location>
        <begin position="7"/>
        <end position="26"/>
    </location>
</feature>
<feature type="domain" description="Solute-binding protein family 5" evidence="5">
    <location>
        <begin position="84"/>
        <end position="451"/>
    </location>
</feature>
<dbReference type="PANTHER" id="PTHR30290:SF9">
    <property type="entry name" value="OLIGOPEPTIDE-BINDING PROTEIN APPA"/>
    <property type="match status" value="1"/>
</dbReference>
<evidence type="ECO:0000256" key="2">
    <source>
        <dbReference type="ARBA" id="ARBA00022448"/>
    </source>
</evidence>
<organism evidence="6 7">
    <name type="scientific">Candidatus Wirthbacteria bacterium CG2_30_54_11</name>
    <dbReference type="NCBI Taxonomy" id="1817892"/>
    <lineage>
        <taxon>Bacteria</taxon>
        <taxon>Candidatus Wirthbacteria</taxon>
    </lineage>
</organism>
<evidence type="ECO:0000256" key="3">
    <source>
        <dbReference type="ARBA" id="ARBA00022729"/>
    </source>
</evidence>
<keyword evidence="3" id="KW-0732">Signal</keyword>
<sequence length="565" mass="63250">MLTRGRIILMVGLALAFAVIVGWVSIDHYLSTTTLVPDTGGEYVEGIVGRPVAINPVLAISDADRDICSLVFSGLTRIDDQGRLMPDLARSWEISEDNLSYTFHLRDDALWQDGEPFSADDVVFTIGLVQSAEFPGPITLRNSWLGVTVEKTDALTVVFTLQDPYAPFIENTILGILPRHRLENVAAGSLSDDIFNREPVGTGPFSFGKIVQTGQEVEAVVLEANLKYYEKAPYLESVRFRFFDDSQSMITALRQHSMEGIHLVTPDIAREVSEIRNLAQVSSSIPRYQAVFFNTQGKAFLQEVAVRQALSLSIDRQRIIDEAVGGQAIIADGPLTQASWAYTPPSETVSFDLDRARTLLSDAGWSDEDQDGILEKDGEKLSFNLLSDDAPERVQAALLIADMWKQVGVSVEVRLFGVGTFIDEYLRKRDFDAVLFGQSLSWDPDIYAYWHSTQVSDPGLNISSYSNPKVDKLLEDARRLVKVEDRQKKYAEIQTVIRADAPAAFLFIPNYVYAVRDTIHEVKAVILFRPSDRFKDIVQWYEREKRVKKVVEKTPAVIDDPSTLL</sequence>
<evidence type="ECO:0000313" key="7">
    <source>
        <dbReference type="Proteomes" id="UP000183245"/>
    </source>
</evidence>
<gene>
    <name evidence="6" type="ORF">AUK40_05740</name>
</gene>
<dbReference type="STRING" id="1817892.AUK40_05740"/>
<dbReference type="GO" id="GO:0015833">
    <property type="term" value="P:peptide transport"/>
    <property type="evidence" value="ECO:0007669"/>
    <property type="project" value="TreeGrafter"/>
</dbReference>
<evidence type="ECO:0000259" key="5">
    <source>
        <dbReference type="Pfam" id="PF00496"/>
    </source>
</evidence>
<dbReference type="Gene3D" id="3.90.76.10">
    <property type="entry name" value="Dipeptide-binding Protein, Domain 1"/>
    <property type="match status" value="1"/>
</dbReference>
<dbReference type="GO" id="GO:0042597">
    <property type="term" value="C:periplasmic space"/>
    <property type="evidence" value="ECO:0007669"/>
    <property type="project" value="UniProtKB-ARBA"/>
</dbReference>
<accession>A0A1J5IWZ9</accession>
<protein>
    <recommendedName>
        <fullName evidence="5">Solute-binding protein family 5 domain-containing protein</fullName>
    </recommendedName>
</protein>
<dbReference type="GO" id="GO:0043190">
    <property type="term" value="C:ATP-binding cassette (ABC) transporter complex"/>
    <property type="evidence" value="ECO:0007669"/>
    <property type="project" value="InterPro"/>
</dbReference>
<comment type="caution">
    <text evidence="6">The sequence shown here is derived from an EMBL/GenBank/DDBJ whole genome shotgun (WGS) entry which is preliminary data.</text>
</comment>
<dbReference type="Gene3D" id="3.40.190.10">
    <property type="entry name" value="Periplasmic binding protein-like II"/>
    <property type="match status" value="1"/>
</dbReference>
<dbReference type="InterPro" id="IPR039424">
    <property type="entry name" value="SBP_5"/>
</dbReference>
<dbReference type="EMBL" id="MNZT01000103">
    <property type="protein sequence ID" value="OIP95776.1"/>
    <property type="molecule type" value="Genomic_DNA"/>
</dbReference>
<reference evidence="6" key="1">
    <citation type="journal article" date="2016" name="Environ. Microbiol.">
        <title>Genomic resolution of a cold subsurface aquifer community provides metabolic insights for novel microbes adapted to high CO concentrations.</title>
        <authorList>
            <person name="Probst A.J."/>
            <person name="Castelle C.J."/>
            <person name="Singh A."/>
            <person name="Brown C.T."/>
            <person name="Anantharaman K."/>
            <person name="Sharon I."/>
            <person name="Hug L.A."/>
            <person name="Burstein D."/>
            <person name="Emerson J.B."/>
            <person name="Thomas B.C."/>
            <person name="Banfield J.F."/>
        </authorList>
    </citation>
    <scope>NUCLEOTIDE SEQUENCE [LARGE SCALE GENOMIC DNA]</scope>
    <source>
        <strain evidence="6">CG2_30_54_11</strain>
    </source>
</reference>
<dbReference type="GO" id="GO:1904680">
    <property type="term" value="F:peptide transmembrane transporter activity"/>
    <property type="evidence" value="ECO:0007669"/>
    <property type="project" value="TreeGrafter"/>
</dbReference>
<dbReference type="SUPFAM" id="SSF53850">
    <property type="entry name" value="Periplasmic binding protein-like II"/>
    <property type="match status" value="1"/>
</dbReference>
<comment type="similarity">
    <text evidence="1">Belongs to the bacterial solute-binding protein 5 family.</text>
</comment>
<keyword evidence="2" id="KW-0813">Transport</keyword>
<proteinExistence type="inferred from homology"/>
<dbReference type="PIRSF" id="PIRSF002741">
    <property type="entry name" value="MppA"/>
    <property type="match status" value="1"/>
</dbReference>
<dbReference type="InterPro" id="IPR000914">
    <property type="entry name" value="SBP_5_dom"/>
</dbReference>
<keyword evidence="4" id="KW-1133">Transmembrane helix</keyword>